<name>A0A2P6MRZ2_9EUKA</name>
<feature type="transmembrane region" description="Helical" evidence="1">
    <location>
        <begin position="106"/>
        <end position="126"/>
    </location>
</feature>
<dbReference type="InParanoid" id="A0A2P6MRZ2"/>
<protein>
    <submittedName>
        <fullName evidence="2">Uncharacterized protein</fullName>
    </submittedName>
</protein>
<keyword evidence="1" id="KW-0812">Transmembrane</keyword>
<organism evidence="2 3">
    <name type="scientific">Planoprotostelium fungivorum</name>
    <dbReference type="NCBI Taxonomy" id="1890364"/>
    <lineage>
        <taxon>Eukaryota</taxon>
        <taxon>Amoebozoa</taxon>
        <taxon>Evosea</taxon>
        <taxon>Variosea</taxon>
        <taxon>Cavosteliida</taxon>
        <taxon>Cavosteliaceae</taxon>
        <taxon>Planoprotostelium</taxon>
    </lineage>
</organism>
<feature type="transmembrane region" description="Helical" evidence="1">
    <location>
        <begin position="197"/>
        <end position="216"/>
    </location>
</feature>
<sequence>MKTDPRSLKELLGSVKENDCESCGLRNVFSSNFMTVRRASLGCSVRFALHFLFVGKGHFVFLGREKKDHISKVQSLGSRLGEDSRVAPTPSTDPVRWTADNIISSYFLILSTLSTTYLILYAVLTLRDDHRLIYLLPASFVMVFISGLLRWKWVSRSFEYSADGARLLDEKYIGSWRFDVLRWKDFAKYLQQQKVQWLDILLSIMGTSSIVLFLRYVSHTEVIHTVFMGLICSVISFVCFFVIINSIFDPLYRSYSPTVHCCVLGRGAIYALGTMYSLQPSTSFFVASHTLTAAVLEEKMIGSAMTAILRLELRTRESAITLEVPVPDQMVPDVTRWMVTLMEGYTEDVVATTAVEKSKAGVEDRRPW</sequence>
<dbReference type="Proteomes" id="UP000241769">
    <property type="component" value="Unassembled WGS sequence"/>
</dbReference>
<comment type="caution">
    <text evidence="2">The sequence shown here is derived from an EMBL/GenBank/DDBJ whole genome shotgun (WGS) entry which is preliminary data.</text>
</comment>
<dbReference type="EMBL" id="MDYQ01000463">
    <property type="protein sequence ID" value="PRP74479.1"/>
    <property type="molecule type" value="Genomic_DNA"/>
</dbReference>
<evidence type="ECO:0000256" key="1">
    <source>
        <dbReference type="SAM" id="Phobius"/>
    </source>
</evidence>
<dbReference type="AlphaFoldDB" id="A0A2P6MRZ2"/>
<gene>
    <name evidence="2" type="ORF">PROFUN_06608</name>
</gene>
<proteinExistence type="predicted"/>
<reference evidence="2 3" key="1">
    <citation type="journal article" date="2018" name="Genome Biol. Evol.">
        <title>Multiple Roots of Fruiting Body Formation in Amoebozoa.</title>
        <authorList>
            <person name="Hillmann F."/>
            <person name="Forbes G."/>
            <person name="Novohradska S."/>
            <person name="Ferling I."/>
            <person name="Riege K."/>
            <person name="Groth M."/>
            <person name="Westermann M."/>
            <person name="Marz M."/>
            <person name="Spaller T."/>
            <person name="Winckler T."/>
            <person name="Schaap P."/>
            <person name="Glockner G."/>
        </authorList>
    </citation>
    <scope>NUCLEOTIDE SEQUENCE [LARGE SCALE GENOMIC DNA]</scope>
    <source>
        <strain evidence="2 3">Jena</strain>
    </source>
</reference>
<keyword evidence="3" id="KW-1185">Reference proteome</keyword>
<feature type="transmembrane region" description="Helical" evidence="1">
    <location>
        <begin position="132"/>
        <end position="151"/>
    </location>
</feature>
<keyword evidence="1" id="KW-0472">Membrane</keyword>
<keyword evidence="1" id="KW-1133">Transmembrane helix</keyword>
<accession>A0A2P6MRZ2</accession>
<evidence type="ECO:0000313" key="2">
    <source>
        <dbReference type="EMBL" id="PRP74479.1"/>
    </source>
</evidence>
<evidence type="ECO:0000313" key="3">
    <source>
        <dbReference type="Proteomes" id="UP000241769"/>
    </source>
</evidence>
<feature type="transmembrane region" description="Helical" evidence="1">
    <location>
        <begin position="222"/>
        <end position="244"/>
    </location>
</feature>